<feature type="binding site" evidence="7">
    <location>
        <position position="121"/>
    </location>
    <ligand>
        <name>phosphoenolpyruvate</name>
        <dbReference type="ChEBI" id="CHEBI:58702"/>
    </ligand>
</feature>
<reference evidence="9" key="2">
    <citation type="journal article" date="2021" name="PeerJ">
        <title>Extensive microbial diversity within the chicken gut microbiome revealed by metagenomics and culture.</title>
        <authorList>
            <person name="Gilroy R."/>
            <person name="Ravi A."/>
            <person name="Getino M."/>
            <person name="Pursley I."/>
            <person name="Horton D.L."/>
            <person name="Alikhan N.F."/>
            <person name="Baker D."/>
            <person name="Gharbi K."/>
            <person name="Hall N."/>
            <person name="Watson M."/>
            <person name="Adriaenssens E.M."/>
            <person name="Foster-Nyarko E."/>
            <person name="Jarju S."/>
            <person name="Secka A."/>
            <person name="Antonio M."/>
            <person name="Oren A."/>
            <person name="Chaudhuri R.R."/>
            <person name="La Ragione R."/>
            <person name="Hildebrand F."/>
            <person name="Pallen M.J."/>
        </authorList>
    </citation>
    <scope>NUCLEOTIDE SEQUENCE</scope>
    <source>
        <strain evidence="9">ChiGjej1B1-24693</strain>
    </source>
</reference>
<feature type="binding site" evidence="7">
    <location>
        <position position="165"/>
    </location>
    <ligand>
        <name>3-phosphoshikimate</name>
        <dbReference type="ChEBI" id="CHEBI:145989"/>
    </ligand>
</feature>
<dbReference type="InterPro" id="IPR023193">
    <property type="entry name" value="EPSP_synthase_CS"/>
</dbReference>
<comment type="subunit">
    <text evidence="7">Monomer.</text>
</comment>
<feature type="binding site" evidence="7">
    <location>
        <position position="25"/>
    </location>
    <ligand>
        <name>3-phosphoshikimate</name>
        <dbReference type="ChEBI" id="CHEBI:145989"/>
    </ligand>
</feature>
<dbReference type="Pfam" id="PF00275">
    <property type="entry name" value="EPSP_synthase"/>
    <property type="match status" value="1"/>
</dbReference>
<feature type="binding site" evidence="7">
    <location>
        <position position="338"/>
    </location>
    <ligand>
        <name>phosphoenolpyruvate</name>
        <dbReference type="ChEBI" id="CHEBI:58702"/>
    </ligand>
</feature>
<feature type="binding site" evidence="7">
    <location>
        <position position="164"/>
    </location>
    <ligand>
        <name>3-phosphoshikimate</name>
        <dbReference type="ChEBI" id="CHEBI:145989"/>
    </ligand>
</feature>
<evidence type="ECO:0000256" key="1">
    <source>
        <dbReference type="ARBA" id="ARBA00004811"/>
    </source>
</evidence>
<evidence type="ECO:0000256" key="5">
    <source>
        <dbReference type="ARBA" id="ARBA00023141"/>
    </source>
</evidence>
<evidence type="ECO:0000313" key="9">
    <source>
        <dbReference type="EMBL" id="HIT74410.1"/>
    </source>
</evidence>
<evidence type="ECO:0000256" key="2">
    <source>
        <dbReference type="ARBA" id="ARBA00009948"/>
    </source>
</evidence>
<dbReference type="Gene3D" id="3.65.10.10">
    <property type="entry name" value="Enolpyruvate transferase domain"/>
    <property type="match status" value="2"/>
</dbReference>
<feature type="binding site" evidence="7">
    <location>
        <position position="404"/>
    </location>
    <ligand>
        <name>phosphoenolpyruvate</name>
        <dbReference type="ChEBI" id="CHEBI:58702"/>
    </ligand>
</feature>
<feature type="binding site" evidence="7">
    <location>
        <position position="166"/>
    </location>
    <ligand>
        <name>phosphoenolpyruvate</name>
        <dbReference type="ChEBI" id="CHEBI:58702"/>
    </ligand>
</feature>
<keyword evidence="7" id="KW-0963">Cytoplasm</keyword>
<evidence type="ECO:0000256" key="6">
    <source>
        <dbReference type="ARBA" id="ARBA00044633"/>
    </source>
</evidence>
<dbReference type="PIRSF" id="PIRSF000505">
    <property type="entry name" value="EPSPS"/>
    <property type="match status" value="1"/>
</dbReference>
<keyword evidence="3 7" id="KW-0028">Amino-acid biosynthesis</keyword>
<feature type="binding site" evidence="7">
    <location>
        <position position="334"/>
    </location>
    <ligand>
        <name>3-phosphoshikimate</name>
        <dbReference type="ChEBI" id="CHEBI:145989"/>
    </ligand>
</feature>
<dbReference type="InterPro" id="IPR001986">
    <property type="entry name" value="Enolpyruvate_Tfrase_dom"/>
</dbReference>
<evidence type="ECO:0000313" key="10">
    <source>
        <dbReference type="Proteomes" id="UP000886842"/>
    </source>
</evidence>
<dbReference type="EMBL" id="DVLP01000070">
    <property type="protein sequence ID" value="HIT74410.1"/>
    <property type="molecule type" value="Genomic_DNA"/>
</dbReference>
<proteinExistence type="inferred from homology"/>
<comment type="pathway">
    <text evidence="1 7">Metabolic intermediate biosynthesis; chorismate biosynthesis; chorismate from D-erythrose 4-phosphate and phosphoenolpyruvate: step 6/7.</text>
</comment>
<feature type="binding site" evidence="7">
    <location>
        <position position="193"/>
    </location>
    <ligand>
        <name>3-phosphoshikimate</name>
        <dbReference type="ChEBI" id="CHEBI:145989"/>
    </ligand>
</feature>
<dbReference type="GO" id="GO:0005737">
    <property type="term" value="C:cytoplasm"/>
    <property type="evidence" value="ECO:0007669"/>
    <property type="project" value="UniProtKB-SubCell"/>
</dbReference>
<dbReference type="AlphaFoldDB" id="A0A9D1GXN1"/>
<name>A0A9D1GXN1_9ACTN</name>
<evidence type="ECO:0000259" key="8">
    <source>
        <dbReference type="Pfam" id="PF00275"/>
    </source>
</evidence>
<protein>
    <recommendedName>
        <fullName evidence="7">3-phosphoshikimate 1-carboxyvinyltransferase</fullName>
        <ecNumber evidence="7">2.5.1.19</ecNumber>
    </recommendedName>
    <alternativeName>
        <fullName evidence="7">5-enolpyruvylshikimate-3-phosphate synthase</fullName>
        <shortName evidence="7">EPSP synthase</shortName>
        <shortName evidence="7">EPSPS</shortName>
    </alternativeName>
</protein>
<comment type="caution">
    <text evidence="7">Lacks conserved residue(s) required for the propagation of feature annotation.</text>
</comment>
<dbReference type="GO" id="GO:0008652">
    <property type="term" value="P:amino acid biosynthetic process"/>
    <property type="evidence" value="ECO:0007669"/>
    <property type="project" value="UniProtKB-KW"/>
</dbReference>
<sequence>MTTVWPAPQAPYPIRATVEVPGSKSETNRALVLAALADGPSRIRGGLIARDTELMIEALRALGVTIEITGADWQVTPPSRFTGDVTVYCGLAGTVMRFVPALAALAEAPVQFVGDEQASARPMGPLLDGLRQLGVAVLGEQLPCTVTGPVRASDEPVVIDSSSSSQFLSALLLVGARLPDGLDLRHSGDTVPSRPHIAMTVEMLRDRGVRIDETDDGWVVHPGPIAARDVVVEPDLSNAAPFLAAAAITRGTVTIPHWPMRTIQPGDQLRHIFAQFGCETALDEDGFTVTGGKDLDGIEVDLADASELTPVVAAVAALAGHTSHIHGVAHIRGHETDRLAALEKELTGLGSRTSQTHDGLTIHPSMLHGAGFASYADHRMAQAGAVLGLVVHDVVVDDIDCTSKTMPEFPALWQQMIDATVAAVDANSDDSAGS</sequence>
<dbReference type="InterPro" id="IPR036968">
    <property type="entry name" value="Enolpyruvate_Tfrase_sf"/>
</dbReference>
<dbReference type="GO" id="GO:0009073">
    <property type="term" value="P:aromatic amino acid family biosynthetic process"/>
    <property type="evidence" value="ECO:0007669"/>
    <property type="project" value="UniProtKB-KW"/>
</dbReference>
<organism evidence="9 10">
    <name type="scientific">Candidatus Avipropionibacterium avicola</name>
    <dbReference type="NCBI Taxonomy" id="2840701"/>
    <lineage>
        <taxon>Bacteria</taxon>
        <taxon>Bacillati</taxon>
        <taxon>Actinomycetota</taxon>
        <taxon>Actinomycetes</taxon>
        <taxon>Propionibacteriales</taxon>
        <taxon>Propionibacteriaceae</taxon>
        <taxon>Propionibacteriaceae incertae sedis</taxon>
        <taxon>Candidatus Avipropionibacterium</taxon>
    </lineage>
</organism>
<dbReference type="InterPro" id="IPR006264">
    <property type="entry name" value="EPSP_synthase"/>
</dbReference>
<dbReference type="GO" id="GO:0009423">
    <property type="term" value="P:chorismate biosynthetic process"/>
    <property type="evidence" value="ECO:0007669"/>
    <property type="project" value="UniProtKB-UniRule"/>
</dbReference>
<dbReference type="PROSITE" id="PS00885">
    <property type="entry name" value="EPSP_SYNTHASE_2"/>
    <property type="match status" value="1"/>
</dbReference>
<feature type="binding site" evidence="7">
    <location>
        <position position="93"/>
    </location>
    <ligand>
        <name>phosphoenolpyruvate</name>
        <dbReference type="ChEBI" id="CHEBI:58702"/>
    </ligand>
</feature>
<accession>A0A9D1GXN1</accession>
<comment type="similarity">
    <text evidence="2 7">Belongs to the EPSP synthase family.</text>
</comment>
<comment type="subcellular location">
    <subcellularLocation>
        <location evidence="7">Cytoplasm</location>
    </subcellularLocation>
</comment>
<feature type="binding site" evidence="7">
    <location>
        <position position="166"/>
    </location>
    <ligand>
        <name>3-phosphoshikimate</name>
        <dbReference type="ChEBI" id="CHEBI:145989"/>
    </ligand>
</feature>
<dbReference type="InterPro" id="IPR013792">
    <property type="entry name" value="RNA3'P_cycl/enolpyr_Trfase_a/b"/>
</dbReference>
<comment type="caution">
    <text evidence="9">The sequence shown here is derived from an EMBL/GenBank/DDBJ whole genome shotgun (WGS) entry which is preliminary data.</text>
</comment>
<comment type="function">
    <text evidence="7">Catalyzes the transfer of the enolpyruvyl moiety of phosphoenolpyruvate (PEP) to the 5-hydroxyl of shikimate-3-phosphate (S3P) to produce enolpyruvyl shikimate-3-phosphate and inorganic phosphate.</text>
</comment>
<dbReference type="GO" id="GO:0003866">
    <property type="term" value="F:3-phosphoshikimate 1-carboxyvinyltransferase activity"/>
    <property type="evidence" value="ECO:0007669"/>
    <property type="project" value="UniProtKB-UniRule"/>
</dbReference>
<comment type="catalytic activity">
    <reaction evidence="6">
        <text>3-phosphoshikimate + phosphoenolpyruvate = 5-O-(1-carboxyvinyl)-3-phosphoshikimate + phosphate</text>
        <dbReference type="Rhea" id="RHEA:21256"/>
        <dbReference type="ChEBI" id="CHEBI:43474"/>
        <dbReference type="ChEBI" id="CHEBI:57701"/>
        <dbReference type="ChEBI" id="CHEBI:58702"/>
        <dbReference type="ChEBI" id="CHEBI:145989"/>
        <dbReference type="EC" id="2.5.1.19"/>
    </reaction>
    <physiologicalReaction direction="left-to-right" evidence="6">
        <dbReference type="Rhea" id="RHEA:21257"/>
    </physiologicalReaction>
</comment>
<feature type="domain" description="Enolpyruvate transferase" evidence="8">
    <location>
        <begin position="10"/>
        <end position="410"/>
    </location>
</feature>
<dbReference type="NCBIfam" id="TIGR01356">
    <property type="entry name" value="aroA"/>
    <property type="match status" value="1"/>
</dbReference>
<dbReference type="PROSITE" id="PS00104">
    <property type="entry name" value="EPSP_SYNTHASE_1"/>
    <property type="match status" value="1"/>
</dbReference>
<feature type="binding site" evidence="7">
    <location>
        <position position="379"/>
    </location>
    <ligand>
        <name>phosphoenolpyruvate</name>
        <dbReference type="ChEBI" id="CHEBI:58702"/>
    </ligand>
</feature>
<feature type="binding site" evidence="7">
    <location>
        <position position="24"/>
    </location>
    <ligand>
        <name>phosphoenolpyruvate</name>
        <dbReference type="ChEBI" id="CHEBI:58702"/>
    </ligand>
</feature>
<dbReference type="PANTHER" id="PTHR21090:SF5">
    <property type="entry name" value="PENTAFUNCTIONAL AROM POLYPEPTIDE"/>
    <property type="match status" value="1"/>
</dbReference>
<evidence type="ECO:0000256" key="4">
    <source>
        <dbReference type="ARBA" id="ARBA00022679"/>
    </source>
</evidence>
<dbReference type="HAMAP" id="MF_00210">
    <property type="entry name" value="EPSP_synth"/>
    <property type="match status" value="1"/>
</dbReference>
<feature type="binding site" evidence="7">
    <location>
        <position position="307"/>
    </location>
    <ligand>
        <name>3-phosphoshikimate</name>
        <dbReference type="ChEBI" id="CHEBI:145989"/>
    </ligand>
</feature>
<dbReference type="SUPFAM" id="SSF55205">
    <property type="entry name" value="EPT/RTPC-like"/>
    <property type="match status" value="1"/>
</dbReference>
<dbReference type="Proteomes" id="UP000886842">
    <property type="component" value="Unassembled WGS sequence"/>
</dbReference>
<evidence type="ECO:0000256" key="7">
    <source>
        <dbReference type="HAMAP-Rule" id="MF_00210"/>
    </source>
</evidence>
<keyword evidence="4 7" id="KW-0808">Transferase</keyword>
<feature type="binding site" evidence="7">
    <location>
        <position position="29"/>
    </location>
    <ligand>
        <name>3-phosphoshikimate</name>
        <dbReference type="ChEBI" id="CHEBI:145989"/>
    </ligand>
</feature>
<feature type="active site" description="Proton acceptor" evidence="7">
    <location>
        <position position="307"/>
    </location>
</feature>
<feature type="binding site" evidence="7">
    <location>
        <position position="24"/>
    </location>
    <ligand>
        <name>3-phosphoshikimate</name>
        <dbReference type="ChEBI" id="CHEBI:145989"/>
    </ligand>
</feature>
<dbReference type="PANTHER" id="PTHR21090">
    <property type="entry name" value="AROM/DEHYDROQUINATE SYNTHASE"/>
    <property type="match status" value="1"/>
</dbReference>
<dbReference type="FunFam" id="3.65.10.10:FF:000011">
    <property type="entry name" value="3-phosphoshikimate 1-carboxyvinyltransferase"/>
    <property type="match status" value="1"/>
</dbReference>
<keyword evidence="5 7" id="KW-0057">Aromatic amino acid biosynthesis</keyword>
<reference evidence="9" key="1">
    <citation type="submission" date="2020-10" db="EMBL/GenBank/DDBJ databases">
        <authorList>
            <person name="Gilroy R."/>
        </authorList>
    </citation>
    <scope>NUCLEOTIDE SEQUENCE</scope>
    <source>
        <strain evidence="9">ChiGjej1B1-24693</strain>
    </source>
</reference>
<evidence type="ECO:0000256" key="3">
    <source>
        <dbReference type="ARBA" id="ARBA00022605"/>
    </source>
</evidence>
<dbReference type="EC" id="2.5.1.19" evidence="7"/>
<gene>
    <name evidence="7 9" type="primary">aroA</name>
    <name evidence="9" type="ORF">IAA98_02370</name>
</gene>